<keyword evidence="3" id="KW-0012">Acyltransferase</keyword>
<dbReference type="PANTHER" id="PTHR23416">
    <property type="entry name" value="SIALIC ACID SYNTHASE-RELATED"/>
    <property type="match status" value="1"/>
</dbReference>
<dbReference type="Proteomes" id="UP000236737">
    <property type="component" value="Unassembled WGS sequence"/>
</dbReference>
<keyword evidence="4" id="KW-1133">Transmembrane helix</keyword>
<dbReference type="RefSeq" id="WP_208618878.1">
    <property type="nucleotide sequence ID" value="NZ_FNVP01000007.1"/>
</dbReference>
<dbReference type="InterPro" id="IPR051159">
    <property type="entry name" value="Hexapeptide_acetyltransf"/>
</dbReference>
<name>A0A1H5Y3V4_9FLAO</name>
<dbReference type="GO" id="GO:0016746">
    <property type="term" value="F:acyltransferase activity"/>
    <property type="evidence" value="ECO:0007669"/>
    <property type="project" value="UniProtKB-KW"/>
</dbReference>
<keyword evidence="4" id="KW-0472">Membrane</keyword>
<dbReference type="Gene3D" id="2.160.10.10">
    <property type="entry name" value="Hexapeptide repeat proteins"/>
    <property type="match status" value="2"/>
</dbReference>
<keyword evidence="4" id="KW-0812">Transmembrane</keyword>
<dbReference type="InterPro" id="IPR001451">
    <property type="entry name" value="Hexapep"/>
</dbReference>
<dbReference type="PANTHER" id="PTHR23416:SF78">
    <property type="entry name" value="LIPOPOLYSACCHARIDE BIOSYNTHESIS O-ACETYL TRANSFERASE WBBJ-RELATED"/>
    <property type="match status" value="1"/>
</dbReference>
<evidence type="ECO:0000313" key="6">
    <source>
        <dbReference type="Proteomes" id="UP000236737"/>
    </source>
</evidence>
<feature type="transmembrane region" description="Helical" evidence="4">
    <location>
        <begin position="21"/>
        <end position="42"/>
    </location>
</feature>
<proteinExistence type="predicted"/>
<dbReference type="Pfam" id="PF00132">
    <property type="entry name" value="Hexapep"/>
    <property type="match status" value="1"/>
</dbReference>
<protein>
    <submittedName>
        <fullName evidence="5">Acetyltransferase (Isoleucine patch superfamily)</fullName>
    </submittedName>
</protein>
<evidence type="ECO:0000256" key="2">
    <source>
        <dbReference type="ARBA" id="ARBA00022737"/>
    </source>
</evidence>
<dbReference type="InterPro" id="IPR018357">
    <property type="entry name" value="Hexapep_transf_CS"/>
</dbReference>
<dbReference type="EMBL" id="FNVP01000007">
    <property type="protein sequence ID" value="SEG18671.1"/>
    <property type="molecule type" value="Genomic_DNA"/>
</dbReference>
<organism evidence="5 6">
    <name type="scientific">Flavobacterium urumqiense</name>
    <dbReference type="NCBI Taxonomy" id="935224"/>
    <lineage>
        <taxon>Bacteria</taxon>
        <taxon>Pseudomonadati</taxon>
        <taxon>Bacteroidota</taxon>
        <taxon>Flavobacteriia</taxon>
        <taxon>Flavobacteriales</taxon>
        <taxon>Flavobacteriaceae</taxon>
        <taxon>Flavobacterium</taxon>
    </lineage>
</organism>
<reference evidence="6" key="1">
    <citation type="submission" date="2016-10" db="EMBL/GenBank/DDBJ databases">
        <authorList>
            <person name="Varghese N."/>
            <person name="Submissions S."/>
        </authorList>
    </citation>
    <scope>NUCLEOTIDE SEQUENCE [LARGE SCALE GENOMIC DNA]</scope>
    <source>
        <strain evidence="6">CGMCC 1.9230</strain>
    </source>
</reference>
<dbReference type="AlphaFoldDB" id="A0A1H5Y3V4"/>
<evidence type="ECO:0000256" key="3">
    <source>
        <dbReference type="ARBA" id="ARBA00023315"/>
    </source>
</evidence>
<gene>
    <name evidence="5" type="ORF">SAMN04488130_10758</name>
</gene>
<dbReference type="InterPro" id="IPR011004">
    <property type="entry name" value="Trimer_LpxA-like_sf"/>
</dbReference>
<evidence type="ECO:0000256" key="4">
    <source>
        <dbReference type="SAM" id="Phobius"/>
    </source>
</evidence>
<dbReference type="SUPFAM" id="SSF51161">
    <property type="entry name" value="Trimeric LpxA-like enzymes"/>
    <property type="match status" value="1"/>
</dbReference>
<keyword evidence="2" id="KW-0677">Repeat</keyword>
<keyword evidence="1 5" id="KW-0808">Transferase</keyword>
<dbReference type="CDD" id="cd04647">
    <property type="entry name" value="LbH_MAT_like"/>
    <property type="match status" value="1"/>
</dbReference>
<dbReference type="PROSITE" id="PS00101">
    <property type="entry name" value="HEXAPEP_TRANSFERASES"/>
    <property type="match status" value="1"/>
</dbReference>
<dbReference type="Pfam" id="PF14602">
    <property type="entry name" value="Hexapep_2"/>
    <property type="match status" value="1"/>
</dbReference>
<evidence type="ECO:0000313" key="5">
    <source>
        <dbReference type="EMBL" id="SEG18671.1"/>
    </source>
</evidence>
<sequence>MINNIRNKIFKIDRYLRIPRILYYRAFGMSVGFNSFVSEGYINYPSQVKIGKLSSLNRNFIIEYNCETLVNHSYPINIGNGVFIGACSSFDITLGITIKDSCMIAQGCKFIDHDHGVALGTLMKLQKGVSFPIVLEKDVWLGCNVVVLKGVCIGEGAVVAAGSVVIKSIPAYEIWGGVPAKFIKKRV</sequence>
<evidence type="ECO:0000256" key="1">
    <source>
        <dbReference type="ARBA" id="ARBA00022679"/>
    </source>
</evidence>
<keyword evidence="6" id="KW-1185">Reference proteome</keyword>
<accession>A0A1H5Y3V4</accession>